<evidence type="ECO:0000256" key="7">
    <source>
        <dbReference type="ARBA" id="ARBA00023136"/>
    </source>
</evidence>
<proteinExistence type="predicted"/>
<dbReference type="PROSITE" id="PS00330">
    <property type="entry name" value="HEMOLYSIN_CALCIUM"/>
    <property type="match status" value="3"/>
</dbReference>
<dbReference type="PANTHER" id="PTHR38340:SF1">
    <property type="entry name" value="S-LAYER PROTEIN"/>
    <property type="match status" value="1"/>
</dbReference>
<organism evidence="8 9">
    <name type="scientific">Paeniroseomonas aquatica</name>
    <dbReference type="NCBI Taxonomy" id="373043"/>
    <lineage>
        <taxon>Bacteria</taxon>
        <taxon>Pseudomonadati</taxon>
        <taxon>Pseudomonadota</taxon>
        <taxon>Alphaproteobacteria</taxon>
        <taxon>Acetobacterales</taxon>
        <taxon>Acetobacteraceae</taxon>
        <taxon>Paeniroseomonas</taxon>
    </lineage>
</organism>
<dbReference type="SUPFAM" id="SSF51120">
    <property type="entry name" value="beta-Roll"/>
    <property type="match status" value="3"/>
</dbReference>
<evidence type="ECO:0000256" key="1">
    <source>
        <dbReference type="ARBA" id="ARBA00004370"/>
    </source>
</evidence>
<evidence type="ECO:0000256" key="6">
    <source>
        <dbReference type="ARBA" id="ARBA00023026"/>
    </source>
</evidence>
<dbReference type="InterPro" id="IPR018511">
    <property type="entry name" value="Hemolysin-typ_Ca-bd_CS"/>
</dbReference>
<keyword evidence="5" id="KW-0677">Repeat</keyword>
<evidence type="ECO:0000256" key="5">
    <source>
        <dbReference type="ARBA" id="ARBA00022737"/>
    </source>
</evidence>
<keyword evidence="7" id="KW-0472">Membrane</keyword>
<sequence>MGLTTPAILGLQNDTGAPGDGITADSSPILFGTADPGALVRLMLGNSQIGSAIADGSGAWHALANLIGEAGVTLVARTAGGDSAGYRLVVDQTAPDAPLVTGFAGDTTGDRSQPIWQTADTTPAVTGTAEAGAIIRAYDGGRLLGTALAGLGGAWSLDLGSLPLGQYYAIGIEAEDGAGNVSARAGLDLRVGETTQPVVTAVQGPAAANYPAGAALDFTVQFNKPVVVGSLPGGAGPALEVLVGDQLLTAGYLSSPAPHRLTFRLLPPPGAADQDGIALGRLLTTGGTIADTSNNPLSGGLDGLPDLSGVLVEADLAAPALTGIAGPAAGNYAAGELLVFTLAFDEAVQLRPDGGAGPQLEVLIGGTPWLAAYQGQPAADRLAFALVIQAEAVAQDGIALGRLLPGGAGIADGAGNAWSGALGAPPDLSGVLVQADLTAPAIGAVTLEDPGPFGLGDAVVLLLRMSEPVGIDPAGAPPALDLTVAGVPVRAALLPGGDPGVLRFGFTVTPGMLGTGIGLVQLHDPDHGIADLAGHPSSLDLPAAPGLATVLVDALAPEASLVAPAAARYIPGESLHLVLTTTEAVGLADGLALPGLLLDLDGTPCTATYDPARSSPTSLAFTLVVQPGDVARSGILVTGLDDPAGRLQDAAGNALAFVPPAQPLAASLWPADQIPPAVLQVTEPTPDNGFELTLEFSEPLVLSGDAPSLALELDGVPLVLALGEAAQPTLLVFHLGALLGPSLPQDIELGGGLTPGHVADAAGNDWDGGGFAGLGWHYALAGDTALAGGLGDDTYYVDSQADVVFEFAVQGQDRVVAAGSYYLFDNIEALALAAGAGDLFAVGNALANTITGNAGANLLIGEDGDDTLLGGGGDDILYGVAGGDSLDGGPGTDYLIAGEGADALAGGDGGDALYGEAGDDRLLGGAGLDYLVAGAGNDTLDGGADADLLYGEEGADSLTGGADFVFDMLVGGAGDDTLDGAGGFGEGDYLFGQAGSDSYRVDTPFDVVFEEAGEGVDTVFADIAGAGYYLYANIENLVLLGATPFGVGNELANAITGSAQAEWLLGGAGDDTLTGGAGNDVLFGEAGVDIFAFARGCGGDVIGDFAPGTDRMRLAGLPLGDFAAVLAATAQYGDSLVLDLGEGDSVTLLGVARASLQAGDFLLA</sequence>
<dbReference type="PANTHER" id="PTHR38340">
    <property type="entry name" value="S-LAYER PROTEIN"/>
    <property type="match status" value="1"/>
</dbReference>
<keyword evidence="3" id="KW-0964">Secreted</keyword>
<dbReference type="RefSeq" id="WP_290318990.1">
    <property type="nucleotide sequence ID" value="NZ_JAUFPN010000184.1"/>
</dbReference>
<dbReference type="Pfam" id="PF00353">
    <property type="entry name" value="HemolysinCabind"/>
    <property type="match status" value="4"/>
</dbReference>
<dbReference type="Proteomes" id="UP001529369">
    <property type="component" value="Unassembled WGS sequence"/>
</dbReference>
<name>A0ABT8AB08_9PROT</name>
<dbReference type="InterPro" id="IPR003995">
    <property type="entry name" value="RTX_toxin_determinant-A"/>
</dbReference>
<dbReference type="InterPro" id="IPR013783">
    <property type="entry name" value="Ig-like_fold"/>
</dbReference>
<dbReference type="EMBL" id="JAUFPN010000184">
    <property type="protein sequence ID" value="MDN3566992.1"/>
    <property type="molecule type" value="Genomic_DNA"/>
</dbReference>
<dbReference type="Gene3D" id="2.150.10.10">
    <property type="entry name" value="Serralysin-like metalloprotease, C-terminal"/>
    <property type="match status" value="3"/>
</dbReference>
<evidence type="ECO:0000256" key="2">
    <source>
        <dbReference type="ARBA" id="ARBA00004613"/>
    </source>
</evidence>
<dbReference type="InterPro" id="IPR001343">
    <property type="entry name" value="Hemolysn_Ca-bd"/>
</dbReference>
<comment type="subcellular location">
    <subcellularLocation>
        <location evidence="1">Membrane</location>
    </subcellularLocation>
    <subcellularLocation>
        <location evidence="2">Secreted</location>
    </subcellularLocation>
</comment>
<dbReference type="InterPro" id="IPR050557">
    <property type="entry name" value="RTX_toxin/Mannuronan_C5-epim"/>
</dbReference>
<comment type="caution">
    <text evidence="8">The sequence shown here is derived from an EMBL/GenBank/DDBJ whole genome shotgun (WGS) entry which is preliminary data.</text>
</comment>
<evidence type="ECO:0000313" key="9">
    <source>
        <dbReference type="Proteomes" id="UP001529369"/>
    </source>
</evidence>
<keyword evidence="6" id="KW-0843">Virulence</keyword>
<evidence type="ECO:0000256" key="4">
    <source>
        <dbReference type="ARBA" id="ARBA00022656"/>
    </source>
</evidence>
<dbReference type="InterPro" id="IPR011049">
    <property type="entry name" value="Serralysin-like_metalloprot_C"/>
</dbReference>
<evidence type="ECO:0008006" key="10">
    <source>
        <dbReference type="Google" id="ProtNLM"/>
    </source>
</evidence>
<accession>A0ABT8AB08</accession>
<dbReference type="PRINTS" id="PR01488">
    <property type="entry name" value="RTXTOXINA"/>
</dbReference>
<protein>
    <recommendedName>
        <fullName evidence="10">Bacterial Ig-like domain-containing protein</fullName>
    </recommendedName>
</protein>
<evidence type="ECO:0000256" key="3">
    <source>
        <dbReference type="ARBA" id="ARBA00022525"/>
    </source>
</evidence>
<gene>
    <name evidence="8" type="ORF">QWZ14_21650</name>
</gene>
<keyword evidence="9" id="KW-1185">Reference proteome</keyword>
<dbReference type="Gene3D" id="2.60.40.10">
    <property type="entry name" value="Immunoglobulins"/>
    <property type="match status" value="1"/>
</dbReference>
<evidence type="ECO:0000313" key="8">
    <source>
        <dbReference type="EMBL" id="MDN3566992.1"/>
    </source>
</evidence>
<keyword evidence="4" id="KW-0800">Toxin</keyword>
<dbReference type="PRINTS" id="PR00313">
    <property type="entry name" value="CABNDNGRPT"/>
</dbReference>
<reference evidence="9" key="1">
    <citation type="journal article" date="2019" name="Int. J. Syst. Evol. Microbiol.">
        <title>The Global Catalogue of Microorganisms (GCM) 10K type strain sequencing project: providing services to taxonomists for standard genome sequencing and annotation.</title>
        <authorList>
            <consortium name="The Broad Institute Genomics Platform"/>
            <consortium name="The Broad Institute Genome Sequencing Center for Infectious Disease"/>
            <person name="Wu L."/>
            <person name="Ma J."/>
        </authorList>
    </citation>
    <scope>NUCLEOTIDE SEQUENCE [LARGE SCALE GENOMIC DNA]</scope>
    <source>
        <strain evidence="9">CECT 7131</strain>
    </source>
</reference>